<dbReference type="SMART" id="SM00225">
    <property type="entry name" value="BTB"/>
    <property type="match status" value="1"/>
</dbReference>
<dbReference type="Proteomes" id="UP000313359">
    <property type="component" value="Unassembled WGS sequence"/>
</dbReference>
<dbReference type="SUPFAM" id="SSF54695">
    <property type="entry name" value="POZ domain"/>
    <property type="match status" value="1"/>
</dbReference>
<dbReference type="InterPro" id="IPR000210">
    <property type="entry name" value="BTB/POZ_dom"/>
</dbReference>
<evidence type="ECO:0000313" key="3">
    <source>
        <dbReference type="EMBL" id="RPD58548.1"/>
    </source>
</evidence>
<dbReference type="InterPro" id="IPR011333">
    <property type="entry name" value="SKP1/BTB/POZ_sf"/>
</dbReference>
<dbReference type="EMBL" id="ML122274">
    <property type="protein sequence ID" value="RPD58548.1"/>
    <property type="molecule type" value="Genomic_DNA"/>
</dbReference>
<dbReference type="Pfam" id="PF00651">
    <property type="entry name" value="BTB"/>
    <property type="match status" value="1"/>
</dbReference>
<evidence type="ECO:0000256" key="1">
    <source>
        <dbReference type="SAM" id="MobiDB-lite"/>
    </source>
</evidence>
<dbReference type="AlphaFoldDB" id="A0A5C2S5R5"/>
<gene>
    <name evidence="3" type="ORF">L227DRAFT_505040</name>
</gene>
<organism evidence="3 4">
    <name type="scientific">Lentinus tigrinus ALCF2SS1-6</name>
    <dbReference type="NCBI Taxonomy" id="1328759"/>
    <lineage>
        <taxon>Eukaryota</taxon>
        <taxon>Fungi</taxon>
        <taxon>Dikarya</taxon>
        <taxon>Basidiomycota</taxon>
        <taxon>Agaricomycotina</taxon>
        <taxon>Agaricomycetes</taxon>
        <taxon>Polyporales</taxon>
        <taxon>Polyporaceae</taxon>
        <taxon>Lentinus</taxon>
    </lineage>
</organism>
<sequence length="336" mass="37516">MSDLGTHPRKRSRQDGINASEDAEGVARTRDEEFWFDDGSIILIARNVEFRVYKGLLADHSPVFRDMFSLPQPPISEGELETPCPVVHLSDSAEDVRCLLRVCMPKTDFKYDPTYESIASSIRLGHKYQIATLVNHAVGYLKEYYTDDYGKWKSHKMGPPPRFQLVHAIGVVNLARLIECDSILPTAILHCCQLGAAGRLVSGLPRADGTTEHLSASDLALCFSAIMHLARAWVTIALRVRAPTKSPSCYHPIQCMRTFATRLNGPHIDEEKLCYPNPFYSFGYLFTGFSDSVCTSCYAMLCKRDVDERKDLWARLPATLGLHVAGWPEATAATDS</sequence>
<dbReference type="CDD" id="cd18186">
    <property type="entry name" value="BTB_POZ_ZBTB_KLHL-like"/>
    <property type="match status" value="1"/>
</dbReference>
<accession>A0A5C2S5R5</accession>
<reference evidence="3" key="1">
    <citation type="journal article" date="2018" name="Genome Biol. Evol.">
        <title>Genomics and development of Lentinus tigrinus, a white-rot wood-decaying mushroom with dimorphic fruiting bodies.</title>
        <authorList>
            <person name="Wu B."/>
            <person name="Xu Z."/>
            <person name="Knudson A."/>
            <person name="Carlson A."/>
            <person name="Chen N."/>
            <person name="Kovaka S."/>
            <person name="LaButti K."/>
            <person name="Lipzen A."/>
            <person name="Pennachio C."/>
            <person name="Riley R."/>
            <person name="Schakwitz W."/>
            <person name="Umezawa K."/>
            <person name="Ohm R.A."/>
            <person name="Grigoriev I.V."/>
            <person name="Nagy L.G."/>
            <person name="Gibbons J."/>
            <person name="Hibbett D."/>
        </authorList>
    </citation>
    <scope>NUCLEOTIDE SEQUENCE [LARGE SCALE GENOMIC DNA]</scope>
    <source>
        <strain evidence="3">ALCF2SS1-6</strain>
    </source>
</reference>
<proteinExistence type="predicted"/>
<dbReference type="STRING" id="1328759.A0A5C2S5R5"/>
<feature type="region of interest" description="Disordered" evidence="1">
    <location>
        <begin position="1"/>
        <end position="24"/>
    </location>
</feature>
<feature type="domain" description="BTB" evidence="2">
    <location>
        <begin position="39"/>
        <end position="145"/>
    </location>
</feature>
<name>A0A5C2S5R5_9APHY</name>
<dbReference type="OrthoDB" id="3036049at2759"/>
<dbReference type="Gene3D" id="3.30.710.10">
    <property type="entry name" value="Potassium Channel Kv1.1, Chain A"/>
    <property type="match status" value="1"/>
</dbReference>
<protein>
    <recommendedName>
        <fullName evidence="2">BTB domain-containing protein</fullName>
    </recommendedName>
</protein>
<evidence type="ECO:0000313" key="4">
    <source>
        <dbReference type="Proteomes" id="UP000313359"/>
    </source>
</evidence>
<evidence type="ECO:0000259" key="2">
    <source>
        <dbReference type="SMART" id="SM00225"/>
    </source>
</evidence>
<keyword evidence="4" id="KW-1185">Reference proteome</keyword>